<dbReference type="AlphaFoldDB" id="A0A916T2T9"/>
<dbReference type="EMBL" id="BMGC01000008">
    <property type="protein sequence ID" value="GGB28624.1"/>
    <property type="molecule type" value="Genomic_DNA"/>
</dbReference>
<evidence type="ECO:0000313" key="1">
    <source>
        <dbReference type="EMBL" id="GGB28624.1"/>
    </source>
</evidence>
<proteinExistence type="predicted"/>
<keyword evidence="2" id="KW-1185">Reference proteome</keyword>
<gene>
    <name evidence="1" type="ORF">GCM10011489_16040</name>
</gene>
<name>A0A916T2T9_9ACTN</name>
<reference evidence="1" key="2">
    <citation type="submission" date="2020-09" db="EMBL/GenBank/DDBJ databases">
        <authorList>
            <person name="Sun Q."/>
            <person name="Zhou Y."/>
        </authorList>
    </citation>
    <scope>NUCLEOTIDE SEQUENCE</scope>
    <source>
        <strain evidence="1">CGMCC 1.12827</strain>
    </source>
</reference>
<organism evidence="1 2">
    <name type="scientific">Gordonia jinhuaensis</name>
    <dbReference type="NCBI Taxonomy" id="1517702"/>
    <lineage>
        <taxon>Bacteria</taxon>
        <taxon>Bacillati</taxon>
        <taxon>Actinomycetota</taxon>
        <taxon>Actinomycetes</taxon>
        <taxon>Mycobacteriales</taxon>
        <taxon>Gordoniaceae</taxon>
        <taxon>Gordonia</taxon>
    </lineage>
</organism>
<accession>A0A916T2T9</accession>
<dbReference type="RefSeq" id="WP_188586067.1">
    <property type="nucleotide sequence ID" value="NZ_BMGC01000008.1"/>
</dbReference>
<comment type="caution">
    <text evidence="1">The sequence shown here is derived from an EMBL/GenBank/DDBJ whole genome shotgun (WGS) entry which is preliminary data.</text>
</comment>
<evidence type="ECO:0000313" key="2">
    <source>
        <dbReference type="Proteomes" id="UP000621454"/>
    </source>
</evidence>
<reference evidence="1" key="1">
    <citation type="journal article" date="2014" name="Int. J. Syst. Evol. Microbiol.">
        <title>Complete genome sequence of Corynebacterium casei LMG S-19264T (=DSM 44701T), isolated from a smear-ripened cheese.</title>
        <authorList>
            <consortium name="US DOE Joint Genome Institute (JGI-PGF)"/>
            <person name="Walter F."/>
            <person name="Albersmeier A."/>
            <person name="Kalinowski J."/>
            <person name="Ruckert C."/>
        </authorList>
    </citation>
    <scope>NUCLEOTIDE SEQUENCE</scope>
    <source>
        <strain evidence="1">CGMCC 1.12827</strain>
    </source>
</reference>
<protein>
    <submittedName>
        <fullName evidence="1">Uncharacterized protein</fullName>
    </submittedName>
</protein>
<sequence>MITASYDRHVDLGCEVLVFIDSESGDCLQIQRDLPALVDPAAPGGADATGRYCLTTGVGAPVYDGIEEWRRRDDLFEFALTPRAARMFGGNPWLEFRITPIEGSTVDDIAEHLRRLVG</sequence>
<dbReference type="Proteomes" id="UP000621454">
    <property type="component" value="Unassembled WGS sequence"/>
</dbReference>